<feature type="transmembrane region" description="Helical" evidence="8">
    <location>
        <begin position="16"/>
        <end position="33"/>
    </location>
</feature>
<gene>
    <name evidence="9" type="ORF">FWILDA_LOCUS4572</name>
</gene>
<dbReference type="GO" id="GO:0020037">
    <property type="term" value="F:heme binding"/>
    <property type="evidence" value="ECO:0007669"/>
    <property type="project" value="InterPro"/>
</dbReference>
<keyword evidence="8" id="KW-0812">Transmembrane</keyword>
<dbReference type="Gene3D" id="1.10.630.10">
    <property type="entry name" value="Cytochrome P450"/>
    <property type="match status" value="1"/>
</dbReference>
<dbReference type="PANTHER" id="PTHR24303">
    <property type="entry name" value="HEME-BINDING MONOOXYGENASE FAMILY"/>
    <property type="match status" value="1"/>
</dbReference>
<evidence type="ECO:0000256" key="7">
    <source>
        <dbReference type="RuleBase" id="RU000461"/>
    </source>
</evidence>
<name>A0A9W4SJ47_9GLOM</name>
<dbReference type="Proteomes" id="UP001153678">
    <property type="component" value="Unassembled WGS sequence"/>
</dbReference>
<dbReference type="GO" id="GO:0004497">
    <property type="term" value="F:monooxygenase activity"/>
    <property type="evidence" value="ECO:0007669"/>
    <property type="project" value="UniProtKB-KW"/>
</dbReference>
<dbReference type="GO" id="GO:0016705">
    <property type="term" value="F:oxidoreductase activity, acting on paired donors, with incorporation or reduction of molecular oxygen"/>
    <property type="evidence" value="ECO:0007669"/>
    <property type="project" value="InterPro"/>
</dbReference>
<dbReference type="GO" id="GO:0005506">
    <property type="term" value="F:iron ion binding"/>
    <property type="evidence" value="ECO:0007669"/>
    <property type="project" value="InterPro"/>
</dbReference>
<dbReference type="Pfam" id="PF00067">
    <property type="entry name" value="p450"/>
    <property type="match status" value="1"/>
</dbReference>
<keyword evidence="10" id="KW-1185">Reference proteome</keyword>
<dbReference type="InterPro" id="IPR001128">
    <property type="entry name" value="Cyt_P450"/>
</dbReference>
<evidence type="ECO:0000256" key="3">
    <source>
        <dbReference type="ARBA" id="ARBA00023002"/>
    </source>
</evidence>
<evidence type="ECO:0000256" key="5">
    <source>
        <dbReference type="ARBA" id="ARBA00023033"/>
    </source>
</evidence>
<dbReference type="PRINTS" id="PR00463">
    <property type="entry name" value="EP450I"/>
</dbReference>
<dbReference type="PRINTS" id="PR00385">
    <property type="entry name" value="P450"/>
</dbReference>
<dbReference type="PANTHER" id="PTHR24303:SF31">
    <property type="entry name" value="CYTOCHROME P450 307A1-RELATED"/>
    <property type="match status" value="1"/>
</dbReference>
<dbReference type="AlphaFoldDB" id="A0A9W4SJ47"/>
<dbReference type="InterPro" id="IPR002401">
    <property type="entry name" value="Cyt_P450_E_grp-I"/>
</dbReference>
<evidence type="ECO:0000256" key="4">
    <source>
        <dbReference type="ARBA" id="ARBA00023004"/>
    </source>
</evidence>
<evidence type="ECO:0000256" key="8">
    <source>
        <dbReference type="SAM" id="Phobius"/>
    </source>
</evidence>
<dbReference type="InterPro" id="IPR017972">
    <property type="entry name" value="Cyt_P450_CS"/>
</dbReference>
<dbReference type="SUPFAM" id="SSF48264">
    <property type="entry name" value="Cytochrome P450"/>
    <property type="match status" value="1"/>
</dbReference>
<keyword evidence="2 6" id="KW-0479">Metal-binding</keyword>
<keyword evidence="5 7" id="KW-0503">Monooxygenase</keyword>
<evidence type="ECO:0000256" key="2">
    <source>
        <dbReference type="ARBA" id="ARBA00022723"/>
    </source>
</evidence>
<dbReference type="PROSITE" id="PS00086">
    <property type="entry name" value="CYTOCHROME_P450"/>
    <property type="match status" value="1"/>
</dbReference>
<dbReference type="OrthoDB" id="1103324at2759"/>
<reference evidence="9" key="1">
    <citation type="submission" date="2022-08" db="EMBL/GenBank/DDBJ databases">
        <authorList>
            <person name="Kallberg Y."/>
            <person name="Tangrot J."/>
            <person name="Rosling A."/>
        </authorList>
    </citation>
    <scope>NUCLEOTIDE SEQUENCE</scope>
    <source>
        <strain evidence="9">Wild A</strain>
    </source>
</reference>
<evidence type="ECO:0000256" key="1">
    <source>
        <dbReference type="ARBA" id="ARBA00001971"/>
    </source>
</evidence>
<keyword evidence="3 7" id="KW-0560">Oxidoreductase</keyword>
<comment type="caution">
    <text evidence="9">The sequence shown here is derived from an EMBL/GenBank/DDBJ whole genome shotgun (WGS) entry which is preliminary data.</text>
</comment>
<evidence type="ECO:0000256" key="6">
    <source>
        <dbReference type="PIRSR" id="PIRSR602401-1"/>
    </source>
</evidence>
<dbReference type="InterPro" id="IPR036396">
    <property type="entry name" value="Cyt_P450_sf"/>
</dbReference>
<evidence type="ECO:0000313" key="9">
    <source>
        <dbReference type="EMBL" id="CAI2170416.1"/>
    </source>
</evidence>
<keyword evidence="8" id="KW-1133">Transmembrane helix</keyword>
<keyword evidence="4 6" id="KW-0408">Iron</keyword>
<dbReference type="EMBL" id="CAMKVN010000698">
    <property type="protein sequence ID" value="CAI2170416.1"/>
    <property type="molecule type" value="Genomic_DNA"/>
</dbReference>
<evidence type="ECO:0000313" key="10">
    <source>
        <dbReference type="Proteomes" id="UP001153678"/>
    </source>
</evidence>
<proteinExistence type="inferred from homology"/>
<comment type="cofactor">
    <cofactor evidence="1 6">
        <name>heme</name>
        <dbReference type="ChEBI" id="CHEBI:30413"/>
    </cofactor>
</comment>
<keyword evidence="6 7" id="KW-0349">Heme</keyword>
<organism evidence="9 10">
    <name type="scientific">Funneliformis geosporum</name>
    <dbReference type="NCBI Taxonomy" id="1117311"/>
    <lineage>
        <taxon>Eukaryota</taxon>
        <taxon>Fungi</taxon>
        <taxon>Fungi incertae sedis</taxon>
        <taxon>Mucoromycota</taxon>
        <taxon>Glomeromycotina</taxon>
        <taxon>Glomeromycetes</taxon>
        <taxon>Glomerales</taxon>
        <taxon>Glomeraceae</taxon>
        <taxon>Funneliformis</taxon>
    </lineage>
</organism>
<feature type="binding site" description="axial binding residue" evidence="6">
    <location>
        <position position="495"/>
    </location>
    <ligand>
        <name>heme</name>
        <dbReference type="ChEBI" id="CHEBI:30413"/>
    </ligand>
    <ligandPart>
        <name>Fe</name>
        <dbReference type="ChEBI" id="CHEBI:18248"/>
    </ligandPart>
</feature>
<protein>
    <submittedName>
        <fullName evidence="9">9077_t:CDS:1</fullName>
    </submittedName>
</protein>
<accession>A0A9W4SJ47</accession>
<keyword evidence="8" id="KW-0472">Membrane</keyword>
<sequence>MAILSNFQNYFETSDIINLSIILIILYISRFYYNYFARNNPLPGPFPLPLIGNAHLFKRNEYGDWIVKQHQKYGSLFETYIFSHRIIYVSTLDMIEPMINSSTLKTSKFRLRYEKLDNLEEFGTSGKGVVFNYDLKSWKYNKQFFIQSITSHGFLRETVKETNKLFKELESCWNLIGKEGLTSDFTYWTHSFTSDLILFITTGRKGYCMEAKFNEYYKKFHQNLDKNGNDDSHEEKIKKCLDLFHDIESLLAGYSYFVMFPSFVRNYFPIMKSKTKSILDCRDRVFNGILQIINERREEIEQTPLGQPLRNDMLTSFITANTSRDISDIRQVEEEFMRPMINDEIQVNLLEAITAGLDTMANTIAFTVYYICQYPEVKKRLYQELEDVFKDNPSRDINYDDLSNLKYVEAVIKEVARVRPTVSLVDRFNDGGTVQIGGYSWPPFTHFNINILAINNSSKVWDEPDKFNPDRFLVSNEEQQFQNHFLMFGAGLRSCPGRKMAMIKSKCFIALTFRNYDIELIDRNAPLKYFYSTINRPYDLFVKIVPRNFNK</sequence>
<comment type="similarity">
    <text evidence="7">Belongs to the cytochrome P450 family.</text>
</comment>